<dbReference type="SUPFAM" id="SSF69572">
    <property type="entry name" value="Activating enzymes of the ubiquitin-like proteins"/>
    <property type="match status" value="1"/>
</dbReference>
<proteinExistence type="predicted"/>
<dbReference type="RefSeq" id="WP_053583996.1">
    <property type="nucleotide sequence ID" value="NZ_LGRV01000003.1"/>
</dbReference>
<evidence type="ECO:0000313" key="3">
    <source>
        <dbReference type="Proteomes" id="UP000050668"/>
    </source>
</evidence>
<evidence type="ECO:0000259" key="1">
    <source>
        <dbReference type="Pfam" id="PF00899"/>
    </source>
</evidence>
<dbReference type="Gene3D" id="3.40.50.720">
    <property type="entry name" value="NAD(P)-binding Rossmann-like Domain"/>
    <property type="match status" value="1"/>
</dbReference>
<dbReference type="PANTHER" id="PTHR43267">
    <property type="entry name" value="TRNA THREONYLCARBAMOYLADENOSINE DEHYDRATASE"/>
    <property type="match status" value="1"/>
</dbReference>
<accession>A0ABR5K2L5</accession>
<dbReference type="Pfam" id="PF00899">
    <property type="entry name" value="ThiF"/>
    <property type="match status" value="1"/>
</dbReference>
<name>A0ABR5K2L5_9BACI</name>
<dbReference type="InterPro" id="IPR035985">
    <property type="entry name" value="Ubiquitin-activating_enz"/>
</dbReference>
<sequence>MIRKKLRYDAVIVHYSDYDLILYNNKSVKIRFQTEEFKHIYFLLEKGTSLIELASILPVEYVQVLWESLLQMGVLIDDWDNLDINSYEKQLFHLENLAPTPIHLQQTLREKCVAIIGVGGIGSVILDQLIRLGVQNYILIDSDEVQIHQLNKQYMYSLKDLGFNKVDICFSKIKESHPHGQVLILKKRIKNHEDLSTILQKSNPDIVINAADEPHYLYQEVLKVCIEYQIPFITGSIGPHFGRVGPFIDQPSDMIHFLEDTEYEQRPENIKVINPFFGTPEPSNCIIPILVAYDAVRFLLNKQPSSYNKILHVDFNDLSCKTTPIINK</sequence>
<dbReference type="EMBL" id="LGRV01000003">
    <property type="protein sequence ID" value="KOS69133.1"/>
    <property type="molecule type" value="Genomic_DNA"/>
</dbReference>
<dbReference type="PANTHER" id="PTHR43267:SF1">
    <property type="entry name" value="TRNA THREONYLCARBAMOYLADENOSINE DEHYDRATASE"/>
    <property type="match status" value="1"/>
</dbReference>
<feature type="domain" description="THIF-type NAD/FAD binding fold" evidence="1">
    <location>
        <begin position="99"/>
        <end position="322"/>
    </location>
</feature>
<keyword evidence="3" id="KW-1185">Reference proteome</keyword>
<protein>
    <recommendedName>
        <fullName evidence="1">THIF-type NAD/FAD binding fold domain-containing protein</fullName>
    </recommendedName>
</protein>
<dbReference type="InterPro" id="IPR000594">
    <property type="entry name" value="ThiF_NAD_FAD-bd"/>
</dbReference>
<gene>
    <name evidence="2" type="ORF">AEA09_11645</name>
</gene>
<dbReference type="Proteomes" id="UP000050668">
    <property type="component" value="Unassembled WGS sequence"/>
</dbReference>
<organism evidence="2 3">
    <name type="scientific">Lysinibacillus contaminans</name>
    <dbReference type="NCBI Taxonomy" id="1293441"/>
    <lineage>
        <taxon>Bacteria</taxon>
        <taxon>Bacillati</taxon>
        <taxon>Bacillota</taxon>
        <taxon>Bacilli</taxon>
        <taxon>Bacillales</taxon>
        <taxon>Bacillaceae</taxon>
        <taxon>Lysinibacillus</taxon>
    </lineage>
</organism>
<reference evidence="3" key="1">
    <citation type="submission" date="2015-07" db="EMBL/GenBank/DDBJ databases">
        <title>Fjat-14205 dsm 2895.</title>
        <authorList>
            <person name="Liu B."/>
            <person name="Wang J."/>
            <person name="Zhu Y."/>
            <person name="Liu G."/>
            <person name="Chen Q."/>
            <person name="Chen Z."/>
            <person name="Lan J."/>
            <person name="Che J."/>
            <person name="Ge C."/>
            <person name="Shi H."/>
            <person name="Pan Z."/>
            <person name="Liu X."/>
        </authorList>
    </citation>
    <scope>NUCLEOTIDE SEQUENCE [LARGE SCALE GENOMIC DNA]</scope>
    <source>
        <strain evidence="3">DSM 25560</strain>
    </source>
</reference>
<comment type="caution">
    <text evidence="2">The sequence shown here is derived from an EMBL/GenBank/DDBJ whole genome shotgun (WGS) entry which is preliminary data.</text>
</comment>
<evidence type="ECO:0000313" key="2">
    <source>
        <dbReference type="EMBL" id="KOS69133.1"/>
    </source>
</evidence>
<dbReference type="InterPro" id="IPR045886">
    <property type="entry name" value="ThiF/MoeB/HesA"/>
</dbReference>